<evidence type="ECO:0000313" key="4">
    <source>
        <dbReference type="EMBL" id="PWR00623.1"/>
    </source>
</evidence>
<protein>
    <recommendedName>
        <fullName evidence="3">Urease accessory protein UreF</fullName>
    </recommendedName>
</protein>
<dbReference type="PANTHER" id="PTHR33620:SF1">
    <property type="entry name" value="UREASE ACCESSORY PROTEIN F"/>
    <property type="match status" value="1"/>
</dbReference>
<dbReference type="HAMAP" id="MF_01385">
    <property type="entry name" value="UreF"/>
    <property type="match status" value="1"/>
</dbReference>
<gene>
    <name evidence="3" type="primary">ureF</name>
    <name evidence="4" type="ORF">DKW60_00650</name>
</gene>
<evidence type="ECO:0000256" key="1">
    <source>
        <dbReference type="ARBA" id="ARBA00022988"/>
    </source>
</evidence>
<dbReference type="Proteomes" id="UP000245539">
    <property type="component" value="Unassembled WGS sequence"/>
</dbReference>
<keyword evidence="1 3" id="KW-0996">Nickel insertion</keyword>
<dbReference type="PANTHER" id="PTHR33620">
    <property type="entry name" value="UREASE ACCESSORY PROTEIN F"/>
    <property type="match status" value="1"/>
</dbReference>
<dbReference type="InterPro" id="IPR002639">
    <property type="entry name" value="UreF"/>
</dbReference>
<sequence length="220" mass="24719">MAYMRLMQLTSPSLPVGAFAYSQGLESAVEMGLLKDYQSAVQWIRSIMHSGLSRLEVPMFFRLYQAWQQDDKEQLRLLNEQLFAQREAAELFAEDSHMGVALSRLLRDLGMVGTEYWERGEAVSFTTMFALASVRWDIQATQAATGLVWSWMENQVAAAIKLVPLGQTDGQRLMGELLQEIPALVEHSANITDEAIGSGLPMLAILSAQHETQYSRLFRS</sequence>
<evidence type="ECO:0000256" key="3">
    <source>
        <dbReference type="HAMAP-Rule" id="MF_01385"/>
    </source>
</evidence>
<organism evidence="4 5">
    <name type="scientific">Leucothrix pacifica</name>
    <dbReference type="NCBI Taxonomy" id="1247513"/>
    <lineage>
        <taxon>Bacteria</taxon>
        <taxon>Pseudomonadati</taxon>
        <taxon>Pseudomonadota</taxon>
        <taxon>Gammaproteobacteria</taxon>
        <taxon>Thiotrichales</taxon>
        <taxon>Thiotrichaceae</taxon>
        <taxon>Leucothrix</taxon>
    </lineage>
</organism>
<comment type="caution">
    <text evidence="4">The sequence shown here is derived from an EMBL/GenBank/DDBJ whole genome shotgun (WGS) entry which is preliminary data.</text>
</comment>
<comment type="similarity">
    <text evidence="3">Belongs to the UreF family.</text>
</comment>
<comment type="subcellular location">
    <subcellularLocation>
        <location evidence="3">Cytoplasm</location>
    </subcellularLocation>
</comment>
<dbReference type="Pfam" id="PF01730">
    <property type="entry name" value="UreF"/>
    <property type="match status" value="1"/>
</dbReference>
<keyword evidence="3" id="KW-0963">Cytoplasm</keyword>
<name>A0A317CWG7_9GAMM</name>
<comment type="subunit">
    <text evidence="3">UreD, UreF and UreG form a complex that acts as a GTP-hydrolysis-dependent molecular chaperone, activating the urease apoprotein by helping to assemble the nickel containing metallocenter of UreC. The UreE protein probably delivers the nickel.</text>
</comment>
<dbReference type="OrthoDB" id="9798772at2"/>
<dbReference type="GO" id="GO:0005737">
    <property type="term" value="C:cytoplasm"/>
    <property type="evidence" value="ECO:0007669"/>
    <property type="project" value="UniProtKB-SubCell"/>
</dbReference>
<reference evidence="4 5" key="1">
    <citation type="submission" date="2018-05" db="EMBL/GenBank/DDBJ databases">
        <title>Leucothrix arctica sp. nov., isolated from Arctic seawater.</title>
        <authorList>
            <person name="Choi A."/>
            <person name="Baek K."/>
        </authorList>
    </citation>
    <scope>NUCLEOTIDE SEQUENCE [LARGE SCALE GENOMIC DNA]</scope>
    <source>
        <strain evidence="4 5">JCM 18388</strain>
    </source>
</reference>
<dbReference type="AlphaFoldDB" id="A0A317CWG7"/>
<dbReference type="Gene3D" id="1.10.4190.10">
    <property type="entry name" value="Urease accessory protein UreF"/>
    <property type="match status" value="1"/>
</dbReference>
<dbReference type="PIRSF" id="PIRSF009467">
    <property type="entry name" value="Ureas_acces_UreF"/>
    <property type="match status" value="1"/>
</dbReference>
<evidence type="ECO:0000256" key="2">
    <source>
        <dbReference type="ARBA" id="ARBA00023186"/>
    </source>
</evidence>
<dbReference type="GO" id="GO:0016151">
    <property type="term" value="F:nickel cation binding"/>
    <property type="evidence" value="ECO:0007669"/>
    <property type="project" value="UniProtKB-UniRule"/>
</dbReference>
<keyword evidence="2 3" id="KW-0143">Chaperone</keyword>
<evidence type="ECO:0000313" key="5">
    <source>
        <dbReference type="Proteomes" id="UP000245539"/>
    </source>
</evidence>
<accession>A0A317CWG7</accession>
<proteinExistence type="inferred from homology"/>
<keyword evidence="5" id="KW-1185">Reference proteome</keyword>
<dbReference type="InterPro" id="IPR038277">
    <property type="entry name" value="UreF_sf"/>
</dbReference>
<dbReference type="EMBL" id="QGKM01000002">
    <property type="protein sequence ID" value="PWR00623.1"/>
    <property type="molecule type" value="Genomic_DNA"/>
</dbReference>
<comment type="function">
    <text evidence="3">Required for maturation of urease via the functional incorporation of the urease nickel metallocenter.</text>
</comment>